<dbReference type="Pfam" id="PF00023">
    <property type="entry name" value="Ank"/>
    <property type="match status" value="1"/>
</dbReference>
<dbReference type="Proteomes" id="UP001211065">
    <property type="component" value="Unassembled WGS sequence"/>
</dbReference>
<dbReference type="GO" id="GO:0005737">
    <property type="term" value="C:cytoplasm"/>
    <property type="evidence" value="ECO:0007669"/>
    <property type="project" value="InterPro"/>
</dbReference>
<dbReference type="PANTHER" id="PTHR23180">
    <property type="entry name" value="CENTAURIN/ARF"/>
    <property type="match status" value="1"/>
</dbReference>
<dbReference type="InterPro" id="IPR001164">
    <property type="entry name" value="ArfGAP_dom"/>
</dbReference>
<dbReference type="SUPFAM" id="SSF48403">
    <property type="entry name" value="Ankyrin repeat"/>
    <property type="match status" value="1"/>
</dbReference>
<dbReference type="SMART" id="SM00233">
    <property type="entry name" value="PH"/>
    <property type="match status" value="1"/>
</dbReference>
<keyword evidence="5" id="KW-0040">ANK repeat</keyword>
<dbReference type="FunFam" id="1.10.220.150:FF:000009">
    <property type="entry name" value="stromal membrane-associated protein 1 isoform X1"/>
    <property type="match status" value="1"/>
</dbReference>
<dbReference type="PANTHER" id="PTHR23180:SF160">
    <property type="entry name" value="ADP-RIBOSYLATION FACTOR GTPASE-ACTIVATING PROTEIN EFFECTOR PROTEIN 1"/>
    <property type="match status" value="1"/>
</dbReference>
<dbReference type="InterPro" id="IPR037278">
    <property type="entry name" value="ARFGAP/RecO"/>
</dbReference>
<protein>
    <submittedName>
        <fullName evidence="9">Uncharacterized protein</fullName>
    </submittedName>
</protein>
<evidence type="ECO:0000256" key="3">
    <source>
        <dbReference type="ARBA" id="ARBA00022771"/>
    </source>
</evidence>
<keyword evidence="2" id="KW-0479">Metal-binding</keyword>
<dbReference type="CDD" id="cd08204">
    <property type="entry name" value="ArfGap"/>
    <property type="match status" value="1"/>
</dbReference>
<dbReference type="InterPro" id="IPR002110">
    <property type="entry name" value="Ankyrin_rpt"/>
</dbReference>
<keyword evidence="1" id="KW-0343">GTPase activation</keyword>
<dbReference type="Pfam" id="PF01412">
    <property type="entry name" value="ArfGap"/>
    <property type="match status" value="1"/>
</dbReference>
<dbReference type="SUPFAM" id="SSF50729">
    <property type="entry name" value="PH domain-like"/>
    <property type="match status" value="1"/>
</dbReference>
<dbReference type="Gene3D" id="1.20.1270.60">
    <property type="entry name" value="Arfaptin homology (AH) domain/BAR domain"/>
    <property type="match status" value="1"/>
</dbReference>
<feature type="domain" description="Arf-GAP" evidence="8">
    <location>
        <begin position="610"/>
        <end position="732"/>
    </location>
</feature>
<dbReference type="InterPro" id="IPR027267">
    <property type="entry name" value="AH/BAR_dom_sf"/>
</dbReference>
<evidence type="ECO:0000259" key="7">
    <source>
        <dbReference type="PROSITE" id="PS50003"/>
    </source>
</evidence>
<dbReference type="InterPro" id="IPR004148">
    <property type="entry name" value="BAR_dom"/>
</dbReference>
<feature type="domain" description="PH" evidence="7">
    <location>
        <begin position="417"/>
        <end position="524"/>
    </location>
</feature>
<evidence type="ECO:0000256" key="6">
    <source>
        <dbReference type="PROSITE-ProRule" id="PRU00288"/>
    </source>
</evidence>
<dbReference type="InterPro" id="IPR001849">
    <property type="entry name" value="PH_domain"/>
</dbReference>
<dbReference type="GO" id="GO:0008270">
    <property type="term" value="F:zinc ion binding"/>
    <property type="evidence" value="ECO:0007669"/>
    <property type="project" value="UniProtKB-KW"/>
</dbReference>
<dbReference type="PROSITE" id="PS50115">
    <property type="entry name" value="ARFGAP"/>
    <property type="match status" value="1"/>
</dbReference>
<evidence type="ECO:0000256" key="2">
    <source>
        <dbReference type="ARBA" id="ARBA00022723"/>
    </source>
</evidence>
<evidence type="ECO:0000256" key="1">
    <source>
        <dbReference type="ARBA" id="ARBA00022468"/>
    </source>
</evidence>
<dbReference type="SMART" id="SM00248">
    <property type="entry name" value="ANK"/>
    <property type="match status" value="1"/>
</dbReference>
<dbReference type="SUPFAM" id="SSF57863">
    <property type="entry name" value="ArfGap/RecO-like zinc finger"/>
    <property type="match status" value="1"/>
</dbReference>
<evidence type="ECO:0000259" key="8">
    <source>
        <dbReference type="PROSITE" id="PS50115"/>
    </source>
</evidence>
<dbReference type="EMBL" id="JADGJW010000552">
    <property type="protein sequence ID" value="KAJ3215328.1"/>
    <property type="molecule type" value="Genomic_DNA"/>
</dbReference>
<organism evidence="9 10">
    <name type="scientific">Clydaea vesicula</name>
    <dbReference type="NCBI Taxonomy" id="447962"/>
    <lineage>
        <taxon>Eukaryota</taxon>
        <taxon>Fungi</taxon>
        <taxon>Fungi incertae sedis</taxon>
        <taxon>Chytridiomycota</taxon>
        <taxon>Chytridiomycota incertae sedis</taxon>
        <taxon>Chytridiomycetes</taxon>
        <taxon>Lobulomycetales</taxon>
        <taxon>Lobulomycetaceae</taxon>
        <taxon>Clydaea</taxon>
    </lineage>
</organism>
<dbReference type="PROSITE" id="PS50003">
    <property type="entry name" value="PH_DOMAIN"/>
    <property type="match status" value="1"/>
</dbReference>
<proteinExistence type="predicted"/>
<dbReference type="Gene3D" id="1.10.220.150">
    <property type="entry name" value="Arf GTPase activating protein"/>
    <property type="match status" value="1"/>
</dbReference>
<dbReference type="GO" id="GO:0005096">
    <property type="term" value="F:GTPase activator activity"/>
    <property type="evidence" value="ECO:0007669"/>
    <property type="project" value="UniProtKB-KW"/>
</dbReference>
<name>A0AAD5TYX7_9FUNG</name>
<dbReference type="InterPro" id="IPR036770">
    <property type="entry name" value="Ankyrin_rpt-contain_sf"/>
</dbReference>
<dbReference type="Pfam" id="PF16746">
    <property type="entry name" value="BAR_3"/>
    <property type="match status" value="1"/>
</dbReference>
<feature type="repeat" description="ANK" evidence="5">
    <location>
        <begin position="837"/>
        <end position="869"/>
    </location>
</feature>
<gene>
    <name evidence="9" type="ORF">HK099_006426</name>
</gene>
<reference evidence="9" key="1">
    <citation type="submission" date="2020-05" db="EMBL/GenBank/DDBJ databases">
        <title>Phylogenomic resolution of chytrid fungi.</title>
        <authorList>
            <person name="Stajich J.E."/>
            <person name="Amses K."/>
            <person name="Simmons R."/>
            <person name="Seto K."/>
            <person name="Myers J."/>
            <person name="Bonds A."/>
            <person name="Quandt C.A."/>
            <person name="Barry K."/>
            <person name="Liu P."/>
            <person name="Grigoriev I."/>
            <person name="Longcore J.E."/>
            <person name="James T.Y."/>
        </authorList>
    </citation>
    <scope>NUCLEOTIDE SEQUENCE</scope>
    <source>
        <strain evidence="9">JEL0476</strain>
    </source>
</reference>
<dbReference type="PRINTS" id="PR00405">
    <property type="entry name" value="REVINTRACTNG"/>
</dbReference>
<dbReference type="SMART" id="SM00105">
    <property type="entry name" value="ArfGap"/>
    <property type="match status" value="1"/>
</dbReference>
<dbReference type="InterPro" id="IPR038508">
    <property type="entry name" value="ArfGAP_dom_sf"/>
</dbReference>
<comment type="caution">
    <text evidence="9">The sequence shown here is derived from an EMBL/GenBank/DDBJ whole genome shotgun (WGS) entry which is preliminary data.</text>
</comment>
<sequence length="947" mass="109423">MDESEDENNIEYITWKWNFSEFIKDTCKFFPDKPFKTYCKFINDSNNPTSDESTKFCFWFSKFIPEDKQTIPQDFMYYENLTPRDSLQNSGTAQNSTPLSLLNGTLRKQISNTGITRVDDGPRFREQIHFLERSTLDLKHNLKKLIKKLENFVDAEHLSKQFYREIMQIFNNFELADENIITHFNNFETEYIKANDNFLSQVESLLLEPLKSFLEKKVKVMELEKKEFDQESNEYYGFQQKYLSIKTDWNPKKKNESDSKHNQKKKNFDLKRFNYFNNLQNLIDPQKTSPISFYLTNFGQKQMLYHHLLGQKAFDTLKGFDRSMKKVNQIIVKNLEMSKEIDEKKNLIGLTGMTNAFLDTSSNSGIENSEFIGSQPELENETISDTPTHVNIENIIAKDVKKSRHFSFDSAAILQKSTEKSGFLFVLNSMSPTSKTPTLSSWKQAWCVVGDGKFQEFLNWKKLDSNSQSTYSLPLLLLTVRLARDCERRFCFEIVSPQIGKRIYQAADSEEVKQWIQVIQAAIENGLATGESLNITKNYTQSKTEKSQNRTNSIFETVKKINLINSLSDKNLNEKESNSCLQQQPPIQPKQETNLKIEPWNKQKYKNVAEDLLDTLRTIDKGNKFCADCNAPNPEWASINLGCILCIECSGIHRSLGTHITKVRSLTLDTTSWTQHLIEVMKALGNTNFNSIFEGKILWNSKPVGKRRVDKEHFIKEKYVHKNFADKINFDKEFKLDEFIKKLLSEKNLALALQLIASEVDLNFNTELTKPLLFKILEFPSRTIQCKSSKFSLILTEFLIQNGAKLNLVDQTKQHSVESHDFPIFKDLCTTENDVSLKLSLLHHAAYNKDLELIQLLLGKGANPTICTKEGHTPLDILNLYASPNSNTKNSVDLKKLNILTTSMQKQHEVVSAANSMDNLSVDDFTVICEMKLREAAQKWMRFNHVK</sequence>
<evidence type="ECO:0000256" key="4">
    <source>
        <dbReference type="ARBA" id="ARBA00022833"/>
    </source>
</evidence>
<dbReference type="Pfam" id="PF00169">
    <property type="entry name" value="PH"/>
    <property type="match status" value="1"/>
</dbReference>
<dbReference type="Gene3D" id="1.25.40.20">
    <property type="entry name" value="Ankyrin repeat-containing domain"/>
    <property type="match status" value="1"/>
</dbReference>
<evidence type="ECO:0000256" key="5">
    <source>
        <dbReference type="PROSITE-ProRule" id="PRU00023"/>
    </source>
</evidence>
<keyword evidence="3 6" id="KW-0863">Zinc-finger</keyword>
<dbReference type="AlphaFoldDB" id="A0AAD5TYX7"/>
<keyword evidence="4" id="KW-0862">Zinc</keyword>
<dbReference type="InterPro" id="IPR045258">
    <property type="entry name" value="ACAP1/2/3-like"/>
</dbReference>
<accession>A0AAD5TYX7</accession>
<dbReference type="Gene3D" id="2.30.29.30">
    <property type="entry name" value="Pleckstrin-homology domain (PH domain)/Phosphotyrosine-binding domain (PTB)"/>
    <property type="match status" value="1"/>
</dbReference>
<dbReference type="PROSITE" id="PS50088">
    <property type="entry name" value="ANK_REPEAT"/>
    <property type="match status" value="1"/>
</dbReference>
<dbReference type="SUPFAM" id="SSF103657">
    <property type="entry name" value="BAR/IMD domain-like"/>
    <property type="match status" value="1"/>
</dbReference>
<evidence type="ECO:0000313" key="9">
    <source>
        <dbReference type="EMBL" id="KAJ3215328.1"/>
    </source>
</evidence>
<keyword evidence="10" id="KW-1185">Reference proteome</keyword>
<evidence type="ECO:0000313" key="10">
    <source>
        <dbReference type="Proteomes" id="UP001211065"/>
    </source>
</evidence>
<dbReference type="InterPro" id="IPR011993">
    <property type="entry name" value="PH-like_dom_sf"/>
</dbReference>